<sequence>MPSTFSAIDTPSTPLNFIGTWSTGSSNLVTVTSIETETIYPTWIYTISGSGPDSSTTTTVLNLSSSTLNPTQVTVTQTTKLSTTEQETIISSSSSTSTVISESPMSPVIPTTSVLSGQMGDLPISATGKSSDHSWYSDAPSSIWTLPIPLIPSTSASIPLSSSLPVLPETATSSVSHMSSISTPASSIIAATETPTISPSIGTITSESSSEPSQADNPSPTSSKIGMIVGSIIGGSAVTIFALLACALYMRRRRRKNAAERQGIRQKLIRGDSTSSSISHHRHHSYPSIPGNISLRSPILPFIPLQQQPSNPDLSLDSMYLRGETRAQDPFADPPSTVIEISAPTRSASLYSTSSLGAGVGARGYWDCEREGANALAVPNEYSDTPVMRDSMRSDPFDLDLEPPPSAHHRSSVPSISSTWGVKF</sequence>
<protein>
    <submittedName>
        <fullName evidence="3">Uncharacterized protein</fullName>
    </submittedName>
</protein>
<evidence type="ECO:0000256" key="2">
    <source>
        <dbReference type="SAM" id="Phobius"/>
    </source>
</evidence>
<name>A0ABQ8WZR0_PENCH</name>
<proteinExistence type="predicted"/>
<comment type="caution">
    <text evidence="3">The sequence shown here is derived from an EMBL/GenBank/DDBJ whole genome shotgun (WGS) entry which is preliminary data.</text>
</comment>
<keyword evidence="2" id="KW-0812">Transmembrane</keyword>
<reference evidence="3 4" key="1">
    <citation type="journal article" date="2023" name="IMA Fungus">
        <title>Comparative genomic study of the Penicillium genus elucidates a diverse pangenome and 15 lateral gene transfer events.</title>
        <authorList>
            <person name="Petersen C."/>
            <person name="Sorensen T."/>
            <person name="Nielsen M.R."/>
            <person name="Sondergaard T.E."/>
            <person name="Sorensen J.L."/>
            <person name="Fitzpatrick D.A."/>
            <person name="Frisvad J.C."/>
            <person name="Nielsen K.L."/>
        </authorList>
    </citation>
    <scope>NUCLEOTIDE SEQUENCE [LARGE SCALE GENOMIC DNA]</scope>
    <source>
        <strain evidence="3 4">IBT 3361</strain>
    </source>
</reference>
<evidence type="ECO:0000313" key="3">
    <source>
        <dbReference type="EMBL" id="KAJ5283606.1"/>
    </source>
</evidence>
<keyword evidence="4" id="KW-1185">Reference proteome</keyword>
<evidence type="ECO:0000256" key="1">
    <source>
        <dbReference type="SAM" id="MobiDB-lite"/>
    </source>
</evidence>
<feature type="region of interest" description="Disordered" evidence="1">
    <location>
        <begin position="255"/>
        <end position="288"/>
    </location>
</feature>
<evidence type="ECO:0000313" key="4">
    <source>
        <dbReference type="Proteomes" id="UP001220256"/>
    </source>
</evidence>
<feature type="region of interest" description="Disordered" evidence="1">
    <location>
        <begin position="386"/>
        <end position="424"/>
    </location>
</feature>
<dbReference type="Proteomes" id="UP001220256">
    <property type="component" value="Unassembled WGS sequence"/>
</dbReference>
<dbReference type="EMBL" id="JAPVEB010000001">
    <property type="protein sequence ID" value="KAJ5283606.1"/>
    <property type="molecule type" value="Genomic_DNA"/>
</dbReference>
<feature type="transmembrane region" description="Helical" evidence="2">
    <location>
        <begin position="225"/>
        <end position="250"/>
    </location>
</feature>
<keyword evidence="2" id="KW-1133">Transmembrane helix</keyword>
<organism evidence="3 4">
    <name type="scientific">Penicillium chrysogenum</name>
    <name type="common">Penicillium notatum</name>
    <dbReference type="NCBI Taxonomy" id="5076"/>
    <lineage>
        <taxon>Eukaryota</taxon>
        <taxon>Fungi</taxon>
        <taxon>Dikarya</taxon>
        <taxon>Ascomycota</taxon>
        <taxon>Pezizomycotina</taxon>
        <taxon>Eurotiomycetes</taxon>
        <taxon>Eurotiomycetidae</taxon>
        <taxon>Eurotiales</taxon>
        <taxon>Aspergillaceae</taxon>
        <taxon>Penicillium</taxon>
        <taxon>Penicillium chrysogenum species complex</taxon>
    </lineage>
</organism>
<feature type="compositionally biased region" description="Polar residues" evidence="1">
    <location>
        <begin position="412"/>
        <end position="424"/>
    </location>
</feature>
<feature type="compositionally biased region" description="Low complexity" evidence="1">
    <location>
        <begin position="197"/>
        <end position="213"/>
    </location>
</feature>
<keyword evidence="2" id="KW-0472">Membrane</keyword>
<accession>A0ABQ8WZR0</accession>
<gene>
    <name evidence="3" type="ORF">N7505_001586</name>
</gene>
<feature type="region of interest" description="Disordered" evidence="1">
    <location>
        <begin position="197"/>
        <end position="222"/>
    </location>
</feature>